<comment type="caution">
    <text evidence="1">The sequence shown here is derived from an EMBL/GenBank/DDBJ whole genome shotgun (WGS) entry which is preliminary data.</text>
</comment>
<evidence type="ECO:0000313" key="1">
    <source>
        <dbReference type="EMBL" id="CAG8465887.1"/>
    </source>
</evidence>
<reference evidence="1" key="1">
    <citation type="submission" date="2021-06" db="EMBL/GenBank/DDBJ databases">
        <authorList>
            <person name="Kallberg Y."/>
            <person name="Tangrot J."/>
            <person name="Rosling A."/>
        </authorList>
    </citation>
    <scope>NUCLEOTIDE SEQUENCE</scope>
    <source>
        <strain evidence="1">AU212A</strain>
    </source>
</reference>
<dbReference type="Proteomes" id="UP000789860">
    <property type="component" value="Unassembled WGS sequence"/>
</dbReference>
<evidence type="ECO:0000313" key="2">
    <source>
        <dbReference type="Proteomes" id="UP000789860"/>
    </source>
</evidence>
<protein>
    <submittedName>
        <fullName evidence="1">5940_t:CDS:1</fullName>
    </submittedName>
</protein>
<keyword evidence="2" id="KW-1185">Reference proteome</keyword>
<dbReference type="EMBL" id="CAJVPM010001380">
    <property type="protein sequence ID" value="CAG8465887.1"/>
    <property type="molecule type" value="Genomic_DNA"/>
</dbReference>
<name>A0ACA9KD12_9GLOM</name>
<sequence length="135" mass="15384">MTSEPFGSLGPDGKLQVGTFDGDLITCTWVDEFLSIEFYITLSLSSASHQSQKTASTYLKVGQKHMAVIQKMYDTIVYGFRTAQALGQLHKELIRTPKIIEKYQCQFKKLFLKIFGIFEAWECFQNESGTLLRIL</sequence>
<organism evidence="1 2">
    <name type="scientific">Scutellospora calospora</name>
    <dbReference type="NCBI Taxonomy" id="85575"/>
    <lineage>
        <taxon>Eukaryota</taxon>
        <taxon>Fungi</taxon>
        <taxon>Fungi incertae sedis</taxon>
        <taxon>Mucoromycota</taxon>
        <taxon>Glomeromycotina</taxon>
        <taxon>Glomeromycetes</taxon>
        <taxon>Diversisporales</taxon>
        <taxon>Gigasporaceae</taxon>
        <taxon>Scutellospora</taxon>
    </lineage>
</organism>
<accession>A0ACA9KD12</accession>
<gene>
    <name evidence="1" type="ORF">SCALOS_LOCUS1817</name>
</gene>
<proteinExistence type="predicted"/>